<evidence type="ECO:0000313" key="1">
    <source>
        <dbReference type="EMBL" id="CUM83478.1"/>
    </source>
</evidence>
<dbReference type="EMBL" id="CYXP01000001">
    <property type="protein sequence ID" value="CUM83478.1"/>
    <property type="molecule type" value="Genomic_DNA"/>
</dbReference>
<organism evidence="1 2">
    <name type="scientific">Parabacteroides distasonis</name>
    <dbReference type="NCBI Taxonomy" id="823"/>
    <lineage>
        <taxon>Bacteria</taxon>
        <taxon>Pseudomonadati</taxon>
        <taxon>Bacteroidota</taxon>
        <taxon>Bacteroidia</taxon>
        <taxon>Bacteroidales</taxon>
        <taxon>Tannerellaceae</taxon>
        <taxon>Parabacteroides</taxon>
    </lineage>
</organism>
<accession>A0A173S290</accession>
<name>A0A173S290_PARDI</name>
<proteinExistence type="predicted"/>
<evidence type="ECO:0000313" key="2">
    <source>
        <dbReference type="Proteomes" id="UP000095591"/>
    </source>
</evidence>
<dbReference type="Proteomes" id="UP000095591">
    <property type="component" value="Unassembled WGS sequence"/>
</dbReference>
<gene>
    <name evidence="1" type="ORF">ERS852429_00804</name>
</gene>
<protein>
    <submittedName>
        <fullName evidence="1">Uncharacterized protein</fullName>
    </submittedName>
</protein>
<reference evidence="1 2" key="1">
    <citation type="submission" date="2015-09" db="EMBL/GenBank/DDBJ databases">
        <authorList>
            <consortium name="Pathogen Informatics"/>
        </authorList>
    </citation>
    <scope>NUCLEOTIDE SEQUENCE [LARGE SCALE GENOMIC DNA]</scope>
    <source>
        <strain evidence="1 2">2789STDY5608872</strain>
    </source>
</reference>
<dbReference type="AlphaFoldDB" id="A0A173S290"/>
<sequence>MVSFDRIIKLTNCKVKSRRIDFPGTKYGSLLNTQEKISNRLLNR</sequence>